<dbReference type="Proteomes" id="UP001216674">
    <property type="component" value="Unassembled WGS sequence"/>
</dbReference>
<comment type="caution">
    <text evidence="2">The sequence shown here is derived from an EMBL/GenBank/DDBJ whole genome shotgun (WGS) entry which is preliminary data.</text>
</comment>
<sequence>MQGWRYGAMLTDLQLPALEVWRLYRGRADCENRIKELKADFGLSSFVLRDFWVMEAALGVAMPAYNLMSVFRHAVMRQKVHHTLSTLHHQVLAVGALWDDDARNVKPVLRLAVARKRRPWFEGLWGNAGEPVDLSRARAHC</sequence>
<evidence type="ECO:0000259" key="1">
    <source>
        <dbReference type="Pfam" id="PF13701"/>
    </source>
</evidence>
<feature type="domain" description="Transposase DDE" evidence="1">
    <location>
        <begin position="9"/>
        <end position="106"/>
    </location>
</feature>
<keyword evidence="3" id="KW-1185">Reference proteome</keyword>
<evidence type="ECO:0000313" key="2">
    <source>
        <dbReference type="EMBL" id="MDF3832142.1"/>
    </source>
</evidence>
<protein>
    <submittedName>
        <fullName evidence="2">Transposase</fullName>
    </submittedName>
</protein>
<dbReference type="SUPFAM" id="SSF53098">
    <property type="entry name" value="Ribonuclease H-like"/>
    <property type="match status" value="1"/>
</dbReference>
<name>A0ABT6AHR2_9BURK</name>
<dbReference type="Pfam" id="PF13701">
    <property type="entry name" value="DDE_Tnp_1_4"/>
    <property type="match status" value="1"/>
</dbReference>
<accession>A0ABT6AHR2</accession>
<reference evidence="2 3" key="1">
    <citation type="submission" date="2023-03" db="EMBL/GenBank/DDBJ databases">
        <title>Draft assemblies of triclosan tolerant bacteria isolated from returned activated sludge.</title>
        <authorList>
            <person name="Van Hamelsveld S."/>
        </authorList>
    </citation>
    <scope>NUCLEOTIDE SEQUENCE [LARGE SCALE GENOMIC DNA]</scope>
    <source>
        <strain evidence="2 3">GW210010_S58</strain>
    </source>
</reference>
<evidence type="ECO:0000313" key="3">
    <source>
        <dbReference type="Proteomes" id="UP001216674"/>
    </source>
</evidence>
<dbReference type="InterPro" id="IPR025668">
    <property type="entry name" value="Tnp_DDE_dom"/>
</dbReference>
<dbReference type="InterPro" id="IPR012337">
    <property type="entry name" value="RNaseH-like_sf"/>
</dbReference>
<dbReference type="EMBL" id="JARJLM010000071">
    <property type="protein sequence ID" value="MDF3832142.1"/>
    <property type="molecule type" value="Genomic_DNA"/>
</dbReference>
<proteinExistence type="predicted"/>
<organism evidence="2 3">
    <name type="scientific">Cupriavidus basilensis</name>
    <dbReference type="NCBI Taxonomy" id="68895"/>
    <lineage>
        <taxon>Bacteria</taxon>
        <taxon>Pseudomonadati</taxon>
        <taxon>Pseudomonadota</taxon>
        <taxon>Betaproteobacteria</taxon>
        <taxon>Burkholderiales</taxon>
        <taxon>Burkholderiaceae</taxon>
        <taxon>Cupriavidus</taxon>
    </lineage>
</organism>
<gene>
    <name evidence="2" type="ORF">P3W85_04125</name>
</gene>